<reference evidence="4" key="1">
    <citation type="submission" date="2018-06" db="EMBL/GenBank/DDBJ databases">
        <authorList>
            <consortium name="Pathogen Informatics"/>
        </authorList>
    </citation>
    <scope>NUCLEOTIDE SEQUENCE [LARGE SCALE GENOMIC DNA]</scope>
    <source>
        <strain evidence="4">NCTC10132</strain>
    </source>
</reference>
<evidence type="ECO:0000313" key="4">
    <source>
        <dbReference type="Proteomes" id="UP000257559"/>
    </source>
</evidence>
<dbReference type="InterPro" id="IPR004805">
    <property type="entry name" value="DnaE2/DnaE/PolC"/>
</dbReference>
<keyword evidence="4" id="KW-1185">Reference proteome</keyword>
<accession>A0A3B0Q3K7</accession>
<dbReference type="InterPro" id="IPR040982">
    <property type="entry name" value="DNA_pol3_finger"/>
</dbReference>
<dbReference type="Pfam" id="PF17657">
    <property type="entry name" value="DNA_pol3_finger"/>
    <property type="match status" value="1"/>
</dbReference>
<dbReference type="PANTHER" id="PTHR32294">
    <property type="entry name" value="DNA POLYMERASE III SUBUNIT ALPHA"/>
    <property type="match status" value="1"/>
</dbReference>
<dbReference type="Pfam" id="PF14579">
    <property type="entry name" value="HHH_6"/>
    <property type="match status" value="1"/>
</dbReference>
<dbReference type="GO" id="GO:0003887">
    <property type="term" value="F:DNA-directed DNA polymerase activity"/>
    <property type="evidence" value="ECO:0007669"/>
    <property type="project" value="UniProtKB-EC"/>
</dbReference>
<feature type="non-terminal residue" evidence="3">
    <location>
        <position position="316"/>
    </location>
</feature>
<feature type="domain" description="DNA polymerase III alpha subunit finger" evidence="2">
    <location>
        <begin position="21"/>
        <end position="186"/>
    </location>
</feature>
<protein>
    <submittedName>
        <fullName evidence="3">DNA polymerase III subunit alpha</fullName>
        <ecNumber evidence="3">2.7.7.7</ecNumber>
    </submittedName>
</protein>
<dbReference type="Gene3D" id="1.10.150.870">
    <property type="match status" value="1"/>
</dbReference>
<feature type="domain" description="DNA polymerase helix-hairpin-helix motif" evidence="1">
    <location>
        <begin position="259"/>
        <end position="313"/>
    </location>
</feature>
<sequence>MTMNNLEKYGLIKIDFLGLKNLTFINQIESLIPQNQLFDNMINDSVSMFNDKQTFDILNSLNTDGIFQLESPGMRNAIKQVGIDSFDDIYAILSLFRPGPSVYIQEYAKGKRNNLFIEKVHPKYDKIVKSTFGIIVYQEQIMQIVQEVANMPFSKADLFRRAISKKDESKLHEYKNEFFKGGLENGLSTNDLNKIYSNIEKFADYGFNKSHAVAYSLVSYKLAYYKSRFPMIFYKVLLSNYSSDQQHIKTYSEEAHKIGIKVNIPNINISSEQAEIFFDEIYLPFNLIKGIGQSVVEKVVNERKQNGPFLDFISTW</sequence>
<dbReference type="EC" id="2.7.7.7" evidence="3"/>
<dbReference type="GO" id="GO:0008408">
    <property type="term" value="F:3'-5' exonuclease activity"/>
    <property type="evidence" value="ECO:0007669"/>
    <property type="project" value="InterPro"/>
</dbReference>
<evidence type="ECO:0000313" key="3">
    <source>
        <dbReference type="EMBL" id="SYV97376.1"/>
    </source>
</evidence>
<gene>
    <name evidence="3" type="primary">dnaE_2</name>
    <name evidence="3" type="ORF">NCTC10132_00741</name>
</gene>
<dbReference type="PANTHER" id="PTHR32294:SF0">
    <property type="entry name" value="DNA POLYMERASE III SUBUNIT ALPHA"/>
    <property type="match status" value="1"/>
</dbReference>
<dbReference type="KEGG" id="medw:NCTC10132_00741"/>
<dbReference type="EMBL" id="LS991951">
    <property type="protein sequence ID" value="SYV97376.1"/>
    <property type="molecule type" value="Genomic_DNA"/>
</dbReference>
<dbReference type="AlphaFoldDB" id="A0A3B0Q3K7"/>
<dbReference type="InterPro" id="IPR029460">
    <property type="entry name" value="DNAPol_HHH"/>
</dbReference>
<organism evidence="3 4">
    <name type="scientific">Mycoplasmopsis edwardii</name>
    <dbReference type="NCBI Taxonomy" id="53558"/>
    <lineage>
        <taxon>Bacteria</taxon>
        <taxon>Bacillati</taxon>
        <taxon>Mycoplasmatota</taxon>
        <taxon>Mycoplasmoidales</taxon>
        <taxon>Metamycoplasmataceae</taxon>
        <taxon>Mycoplasmopsis</taxon>
    </lineage>
</organism>
<keyword evidence="3" id="KW-0548">Nucleotidyltransferase</keyword>
<dbReference type="Proteomes" id="UP000257559">
    <property type="component" value="Chromosome"/>
</dbReference>
<dbReference type="GO" id="GO:0006260">
    <property type="term" value="P:DNA replication"/>
    <property type="evidence" value="ECO:0007669"/>
    <property type="project" value="InterPro"/>
</dbReference>
<proteinExistence type="predicted"/>
<keyword evidence="3" id="KW-0808">Transferase</keyword>
<name>A0A3B0Q3K7_9BACT</name>
<evidence type="ECO:0000259" key="2">
    <source>
        <dbReference type="Pfam" id="PF17657"/>
    </source>
</evidence>
<evidence type="ECO:0000259" key="1">
    <source>
        <dbReference type="Pfam" id="PF14579"/>
    </source>
</evidence>